<sequence>MKAATSLAALALIPLAFAQSPTVVSLYLMNSDPQSLVASVISADASTTLYEITCPTNVDGNDCGYRPPITIKHAGSVYGGGITTNDFTMSYECTLYTNGVSSAVCAESAGGTAANFPGVSTATIEASDITLLPVTIIAGQEELGKTVARATATSSTSGSKITSTGTAATAASTGSTTASGTQAATSTSGSEKVAAGCGGLLIVVALAFFMA</sequence>
<organism evidence="2 3">
    <name type="scientific">Tothia fuscella</name>
    <dbReference type="NCBI Taxonomy" id="1048955"/>
    <lineage>
        <taxon>Eukaryota</taxon>
        <taxon>Fungi</taxon>
        <taxon>Dikarya</taxon>
        <taxon>Ascomycota</taxon>
        <taxon>Pezizomycotina</taxon>
        <taxon>Dothideomycetes</taxon>
        <taxon>Pleosporomycetidae</taxon>
        <taxon>Venturiales</taxon>
        <taxon>Cylindrosympodiaceae</taxon>
        <taxon>Tothia</taxon>
    </lineage>
</organism>
<keyword evidence="1" id="KW-0732">Signal</keyword>
<reference evidence="2" key="1">
    <citation type="journal article" date="2020" name="Stud. Mycol.">
        <title>101 Dothideomycetes genomes: a test case for predicting lifestyles and emergence of pathogens.</title>
        <authorList>
            <person name="Haridas S."/>
            <person name="Albert R."/>
            <person name="Binder M."/>
            <person name="Bloem J."/>
            <person name="Labutti K."/>
            <person name="Salamov A."/>
            <person name="Andreopoulos B."/>
            <person name="Baker S."/>
            <person name="Barry K."/>
            <person name="Bills G."/>
            <person name="Bluhm B."/>
            <person name="Cannon C."/>
            <person name="Castanera R."/>
            <person name="Culley D."/>
            <person name="Daum C."/>
            <person name="Ezra D."/>
            <person name="Gonzalez J."/>
            <person name="Henrissat B."/>
            <person name="Kuo A."/>
            <person name="Liang C."/>
            <person name="Lipzen A."/>
            <person name="Lutzoni F."/>
            <person name="Magnuson J."/>
            <person name="Mondo S."/>
            <person name="Nolan M."/>
            <person name="Ohm R."/>
            <person name="Pangilinan J."/>
            <person name="Park H.-J."/>
            <person name="Ramirez L."/>
            <person name="Alfaro M."/>
            <person name="Sun H."/>
            <person name="Tritt A."/>
            <person name="Yoshinaga Y."/>
            <person name="Zwiers L.-H."/>
            <person name="Turgeon B."/>
            <person name="Goodwin S."/>
            <person name="Spatafora J."/>
            <person name="Crous P."/>
            <person name="Grigoriev I."/>
        </authorList>
    </citation>
    <scope>NUCLEOTIDE SEQUENCE</scope>
    <source>
        <strain evidence="2">CBS 130266</strain>
    </source>
</reference>
<accession>A0A9P4NY53</accession>
<dbReference type="EMBL" id="MU007019">
    <property type="protein sequence ID" value="KAF2433812.1"/>
    <property type="molecule type" value="Genomic_DNA"/>
</dbReference>
<comment type="caution">
    <text evidence="2">The sequence shown here is derived from an EMBL/GenBank/DDBJ whole genome shotgun (WGS) entry which is preliminary data.</text>
</comment>
<dbReference type="OrthoDB" id="4991875at2759"/>
<evidence type="ECO:0000256" key="1">
    <source>
        <dbReference type="SAM" id="SignalP"/>
    </source>
</evidence>
<evidence type="ECO:0000313" key="3">
    <source>
        <dbReference type="Proteomes" id="UP000800235"/>
    </source>
</evidence>
<gene>
    <name evidence="2" type="ORF">EJ08DRAFT_694291</name>
</gene>
<dbReference type="PANTHER" id="PTHR40640">
    <property type="entry name" value="ANCHORED GLYCOPROTEIN, PUTATIVE (AFU_ORTHOLOGUE AFUA_8G04860)-RELATED"/>
    <property type="match status" value="1"/>
</dbReference>
<feature type="signal peptide" evidence="1">
    <location>
        <begin position="1"/>
        <end position="18"/>
    </location>
</feature>
<name>A0A9P4NY53_9PEZI</name>
<proteinExistence type="predicted"/>
<dbReference type="Proteomes" id="UP000800235">
    <property type="component" value="Unassembled WGS sequence"/>
</dbReference>
<dbReference type="AlphaFoldDB" id="A0A9P4NY53"/>
<keyword evidence="3" id="KW-1185">Reference proteome</keyword>
<dbReference type="PANTHER" id="PTHR40640:SF1">
    <property type="entry name" value="ANCHORED GLYCOPROTEIN, PUTATIVE (AFU_ORTHOLOGUE AFUA_8G04860)-RELATED"/>
    <property type="match status" value="1"/>
</dbReference>
<protein>
    <submittedName>
        <fullName evidence="2">Uncharacterized protein</fullName>
    </submittedName>
</protein>
<evidence type="ECO:0000313" key="2">
    <source>
        <dbReference type="EMBL" id="KAF2433812.1"/>
    </source>
</evidence>
<feature type="chain" id="PRO_5040463746" evidence="1">
    <location>
        <begin position="19"/>
        <end position="211"/>
    </location>
</feature>